<protein>
    <recommendedName>
        <fullName evidence="6">Peptidyl-prolyl cis-trans isomerase</fullName>
        <ecNumber evidence="6">5.2.1.8</ecNumber>
    </recommendedName>
</protein>
<evidence type="ECO:0000256" key="2">
    <source>
        <dbReference type="ARBA" id="ARBA00006577"/>
    </source>
</evidence>
<gene>
    <name evidence="9" type="primary">mip</name>
    <name evidence="9" type="ORF">NSCAC_0491</name>
</gene>
<evidence type="ECO:0000256" key="7">
    <source>
        <dbReference type="SAM" id="SignalP"/>
    </source>
</evidence>
<dbReference type="GO" id="GO:0003755">
    <property type="term" value="F:peptidyl-prolyl cis-trans isomerase activity"/>
    <property type="evidence" value="ECO:0007669"/>
    <property type="project" value="UniProtKB-UniRule"/>
</dbReference>
<dbReference type="Proteomes" id="UP000516072">
    <property type="component" value="Chromosome"/>
</dbReference>
<dbReference type="AlphaFoldDB" id="A0A7G1Q8H8"/>
<evidence type="ECO:0000256" key="1">
    <source>
        <dbReference type="ARBA" id="ARBA00000971"/>
    </source>
</evidence>
<dbReference type="Pfam" id="PF00254">
    <property type="entry name" value="FKBP_C"/>
    <property type="match status" value="1"/>
</dbReference>
<organism evidence="9 10">
    <name type="scientific">Candidatus Nitrosacidococcus tergens</name>
    <dbReference type="NCBI Taxonomy" id="553981"/>
    <lineage>
        <taxon>Bacteria</taxon>
        <taxon>Pseudomonadati</taxon>
        <taxon>Pseudomonadota</taxon>
        <taxon>Gammaproteobacteria</taxon>
        <taxon>Chromatiales</taxon>
        <taxon>Chromatiaceae</taxon>
        <taxon>Candidatus Nitrosacidococcus</taxon>
    </lineage>
</organism>
<dbReference type="EMBL" id="LR778175">
    <property type="protein sequence ID" value="CAB1275086.1"/>
    <property type="molecule type" value="Genomic_DNA"/>
</dbReference>
<dbReference type="PANTHER" id="PTHR43811">
    <property type="entry name" value="FKBP-TYPE PEPTIDYL-PROLYL CIS-TRANS ISOMERASE FKPA"/>
    <property type="match status" value="1"/>
</dbReference>
<evidence type="ECO:0000313" key="9">
    <source>
        <dbReference type="EMBL" id="CAB1275086.1"/>
    </source>
</evidence>
<dbReference type="InterPro" id="IPR036944">
    <property type="entry name" value="PPIase_FKBP_N_sf"/>
</dbReference>
<dbReference type="RefSeq" id="WP_197744845.1">
    <property type="nucleotide sequence ID" value="NZ_LR778175.1"/>
</dbReference>
<keyword evidence="10" id="KW-1185">Reference proteome</keyword>
<evidence type="ECO:0000256" key="4">
    <source>
        <dbReference type="ARBA" id="ARBA00023235"/>
    </source>
</evidence>
<dbReference type="GO" id="GO:0006457">
    <property type="term" value="P:protein folding"/>
    <property type="evidence" value="ECO:0007669"/>
    <property type="project" value="InterPro"/>
</dbReference>
<dbReference type="KEGG" id="ntg:NSCAC_0491"/>
<feature type="chain" id="PRO_5028833641" description="Peptidyl-prolyl cis-trans isomerase" evidence="7">
    <location>
        <begin position="26"/>
        <end position="227"/>
    </location>
</feature>
<proteinExistence type="inferred from homology"/>
<dbReference type="FunFam" id="3.10.50.40:FF:000006">
    <property type="entry name" value="Peptidyl-prolyl cis-trans isomerase"/>
    <property type="match status" value="1"/>
</dbReference>
<dbReference type="InterPro" id="IPR000774">
    <property type="entry name" value="PPIase_FKBP_N"/>
</dbReference>
<name>A0A7G1Q8H8_9GAMM</name>
<accession>A0A7G1Q8H8</accession>
<keyword evidence="3 5" id="KW-0697">Rotamase</keyword>
<dbReference type="InterPro" id="IPR046357">
    <property type="entry name" value="PPIase_dom_sf"/>
</dbReference>
<sequence>MKIPKQILLFLFLILSLGLETPSFAGDLDTDNQKMSYIIGYQLGHSMEQQGITIDKKALTLAIDDAMQKIPAKVSPEEAQKVMTTLQKKEEEQKAQQAKTNKERGEVFLKENKTKPGVVTLPSGLQYKILQEGKGKIPTAKDKVEVNYRGTLIDGTEFDSSYSRNKPVTFKIDQVIKGWQEALSHMPVGSKWQIYVPADLAYGPQGAGHFIGPDETLIFDIELLGIK</sequence>
<dbReference type="Gene3D" id="3.10.50.40">
    <property type="match status" value="1"/>
</dbReference>
<evidence type="ECO:0000256" key="3">
    <source>
        <dbReference type="ARBA" id="ARBA00023110"/>
    </source>
</evidence>
<reference evidence="9 10" key="1">
    <citation type="submission" date="2020-03" db="EMBL/GenBank/DDBJ databases">
        <authorList>
            <person name="Picone N."/>
        </authorList>
    </citation>
    <scope>NUCLEOTIDE SEQUENCE [LARGE SCALE GENOMIC DNA]</scope>
    <source>
        <strain evidence="9">NSCAC1</strain>
    </source>
</reference>
<evidence type="ECO:0000313" key="10">
    <source>
        <dbReference type="Proteomes" id="UP000516072"/>
    </source>
</evidence>
<dbReference type="SUPFAM" id="SSF54534">
    <property type="entry name" value="FKBP-like"/>
    <property type="match status" value="1"/>
</dbReference>
<dbReference type="InterPro" id="IPR001179">
    <property type="entry name" value="PPIase_FKBP_dom"/>
</dbReference>
<dbReference type="Pfam" id="PF01346">
    <property type="entry name" value="FKBP_N"/>
    <property type="match status" value="1"/>
</dbReference>
<keyword evidence="7" id="KW-0732">Signal</keyword>
<keyword evidence="4 5" id="KW-0413">Isomerase</keyword>
<feature type="signal peptide" evidence="7">
    <location>
        <begin position="1"/>
        <end position="25"/>
    </location>
</feature>
<feature type="domain" description="PPIase FKBP-type" evidence="8">
    <location>
        <begin position="141"/>
        <end position="227"/>
    </location>
</feature>
<evidence type="ECO:0000256" key="5">
    <source>
        <dbReference type="PROSITE-ProRule" id="PRU00277"/>
    </source>
</evidence>
<dbReference type="EC" id="5.2.1.8" evidence="6"/>
<comment type="catalytic activity">
    <reaction evidence="1 5 6">
        <text>[protein]-peptidylproline (omega=180) = [protein]-peptidylproline (omega=0)</text>
        <dbReference type="Rhea" id="RHEA:16237"/>
        <dbReference type="Rhea" id="RHEA-COMP:10747"/>
        <dbReference type="Rhea" id="RHEA-COMP:10748"/>
        <dbReference type="ChEBI" id="CHEBI:83833"/>
        <dbReference type="ChEBI" id="CHEBI:83834"/>
        <dbReference type="EC" id="5.2.1.8"/>
    </reaction>
</comment>
<dbReference type="Gene3D" id="1.10.287.460">
    <property type="entry name" value="Peptidyl-prolyl cis-trans isomerase, FKBP-type, N-terminal domain"/>
    <property type="match status" value="1"/>
</dbReference>
<evidence type="ECO:0000259" key="8">
    <source>
        <dbReference type="PROSITE" id="PS50059"/>
    </source>
</evidence>
<dbReference type="PANTHER" id="PTHR43811:SF19">
    <property type="entry name" value="39 KDA FK506-BINDING NUCLEAR PROTEIN"/>
    <property type="match status" value="1"/>
</dbReference>
<evidence type="ECO:0000256" key="6">
    <source>
        <dbReference type="RuleBase" id="RU003915"/>
    </source>
</evidence>
<dbReference type="PROSITE" id="PS50059">
    <property type="entry name" value="FKBP_PPIASE"/>
    <property type="match status" value="1"/>
</dbReference>
<comment type="similarity">
    <text evidence="2 6">Belongs to the FKBP-type PPIase family.</text>
</comment>